<evidence type="ECO:0000256" key="7">
    <source>
        <dbReference type="ARBA" id="ARBA00023136"/>
    </source>
</evidence>
<feature type="transmembrane region" description="Helical" evidence="11">
    <location>
        <begin position="509"/>
        <end position="530"/>
    </location>
</feature>
<keyword evidence="3" id="KW-0050">Antiport</keyword>
<feature type="compositionally biased region" description="Polar residues" evidence="10">
    <location>
        <begin position="1031"/>
        <end position="1061"/>
    </location>
</feature>
<feature type="transmembrane region" description="Helical" evidence="11">
    <location>
        <begin position="582"/>
        <end position="605"/>
    </location>
</feature>
<gene>
    <name evidence="13" type="primary">Slc24a4_1</name>
    <name evidence="13" type="ORF">GTO93_0011289</name>
</gene>
<feature type="region of interest" description="Disordered" evidence="10">
    <location>
        <begin position="971"/>
        <end position="1064"/>
    </location>
</feature>
<evidence type="ECO:0000313" key="13">
    <source>
        <dbReference type="EMBL" id="MBN3287695.1"/>
    </source>
</evidence>
<dbReference type="SUPFAM" id="SSF109993">
    <property type="entry name" value="VPS9 domain"/>
    <property type="match status" value="1"/>
</dbReference>
<name>A0ABS2YME9_POLSP</name>
<dbReference type="SUPFAM" id="SSF103473">
    <property type="entry name" value="MFS general substrate transporter"/>
    <property type="match status" value="1"/>
</dbReference>
<dbReference type="InterPro" id="IPR036860">
    <property type="entry name" value="SH2_dom_sf"/>
</dbReference>
<dbReference type="Gene3D" id="1.20.1050.80">
    <property type="entry name" value="VPS9 domain"/>
    <property type="match status" value="1"/>
</dbReference>
<dbReference type="InterPro" id="IPR004481">
    <property type="entry name" value="K/Na/Ca-exchanger"/>
</dbReference>
<evidence type="ECO:0000256" key="4">
    <source>
        <dbReference type="ARBA" id="ARBA00022568"/>
    </source>
</evidence>
<feature type="region of interest" description="Disordered" evidence="10">
    <location>
        <begin position="377"/>
        <end position="403"/>
    </location>
</feature>
<dbReference type="PROSITE" id="PS50001">
    <property type="entry name" value="SH2"/>
    <property type="match status" value="1"/>
</dbReference>
<feature type="non-terminal residue" evidence="13">
    <location>
        <position position="1327"/>
    </location>
</feature>
<accession>A0ABS2YME9</accession>
<comment type="catalytic activity">
    <reaction evidence="8">
        <text>Ca(2+)(out) + K(+)(out) + 4 Na(+)(in) = Ca(2+)(in) + K(+)(in) + 4 Na(+)(out)</text>
        <dbReference type="Rhea" id="RHEA:69967"/>
        <dbReference type="ChEBI" id="CHEBI:29101"/>
        <dbReference type="ChEBI" id="CHEBI:29103"/>
        <dbReference type="ChEBI" id="CHEBI:29108"/>
    </reaction>
</comment>
<sequence length="1327" mass="147870">MDMHKNCNSSKMTVLTKIIKVRKRREMLFPQVCIICSILFVAWCMSTLLSKMGLNTSAVERQMASERLGNRKLMAMDMENETLLPKNCTEPAIREFPEDIFTNQQRQRGGVLLHIFAALYMFFALAIICDDFFVPSLEQICEKLHLSEDVAGATFMAAGSSAPELFASIIGVFITHGDVGVGTIVGSAVFNILCIIGVCGIFAGQVVVLTWWSLFRDSLYYILSVLALIACIYDEQIDWWEALILILMYAGYILIMKFNTSLQIFFTAKVGKNIANGGAVSNETEDGNACYDIRWDDPSLPLLRKVKMRNTYSKNSVVMVDEIICSSPPKLRFPEAGLRIMITNHFGPKTRLRMASRLIINERQRLVQAANEMDNGDLEEKHDNIENGNVPEDKQGEDDEPDLSSPFSIPAGCMNKGKWLFSWPVLLLLYFTVPNCANPRWEKYFMLSFILSTVWIAVFSYFMVWMVTVVGYTLGIPDVIMGITFLAAGTSVPDCMASLIVARQGLGDMAVSNTIGSNVFDILIGLGLPWGLQTMVVHYGSIVKINSRGLVYSVILLLGSVGLTVMAVHINKWKLDKKLGVYVLVLYVVFLCFSVMIEFNVFTFVNLPMTAPEDYDQGGQACEPSSPRNQPLMPGISILEKLIKTCPVWLQLGISPERASEILQREGAGIFLVKKNLNLKKMVLSVRFPDQNGAPHIQDILIKEEKTLLYLEGSVLVFDDIFKLVAFYCVSRDVLPFTLSIPQVIKEATKYEHLETVSSLGSDFWGSSLNRRVDVIKGCTLNSSNSSLQAGQHFSNDASQCSCEIELSIGNDRLWYVNPIFIEEYCNSLPSTAPITRSLTTPNSMQPRYKRPPPIPPRTRTAGELFPSIREAKDPTSTVPSPQREEVKIGQNEEGSNSVTQMAAKMESSVVEIKPQNNFRIPPVPPRRRLSEKFSEEAAVKEEITLLVENQGDQVPVATLISIEALQETVENIPSPKGEELSKSSPVKEQPAVAQPESVPQNIQAVQQTSKKTAPIPPPRRKKQMMASAKGLNSETSNSTATKEPSQNKLNVSPKSSSTPALTRRSLNLVEVKVSDTSLYSPEGNPPSLDHDSYSTSSTEDDFEHRPAYPVKRQPTIMLDKAKQRLSMVSLPNMFTIFLSADRKIQKKIIELAQDKDSYFGNLVQDYKAFTLESMKKHSSSTEMLQEIRQMMTQLKCYLIQSTELQGLEETAGYSDDRLEAVIEAALCKSVLKPLKESIYTGLKEIHTNNSSLKSLKENQQVVLNTTTTDLGVTTSVPETPVMEKIQQKFTSMHQAYSPEKKIATLLKTCKIIYESMSIGCPGKTAV</sequence>
<evidence type="ECO:0000256" key="8">
    <source>
        <dbReference type="ARBA" id="ARBA00033627"/>
    </source>
</evidence>
<keyword evidence="4" id="KW-0406">Ion transport</keyword>
<feature type="compositionally biased region" description="Polar residues" evidence="10">
    <location>
        <begin position="998"/>
        <end position="1012"/>
    </location>
</feature>
<feature type="transmembrane region" description="Helical" evidence="11">
    <location>
        <begin position="240"/>
        <end position="258"/>
    </location>
</feature>
<feature type="transmembrane region" description="Helical" evidence="11">
    <location>
        <begin position="111"/>
        <end position="133"/>
    </location>
</feature>
<dbReference type="PANTHER" id="PTHR10846:SF21">
    <property type="entry name" value="SODIUM_POTASSIUM_CALCIUM EXCHANGER 4"/>
    <property type="match status" value="1"/>
</dbReference>
<proteinExistence type="inferred from homology"/>
<keyword evidence="9" id="KW-0727">SH2 domain</keyword>
<keyword evidence="7 11" id="KW-0472">Membrane</keyword>
<organism evidence="13 14">
    <name type="scientific">Polyodon spathula</name>
    <name type="common">North American paddlefish</name>
    <name type="synonym">Squalus spathula</name>
    <dbReference type="NCBI Taxonomy" id="7913"/>
    <lineage>
        <taxon>Eukaryota</taxon>
        <taxon>Metazoa</taxon>
        <taxon>Chordata</taxon>
        <taxon>Craniata</taxon>
        <taxon>Vertebrata</taxon>
        <taxon>Euteleostomi</taxon>
        <taxon>Actinopterygii</taxon>
        <taxon>Chondrostei</taxon>
        <taxon>Acipenseriformes</taxon>
        <taxon>Polyodontidae</taxon>
        <taxon>Polyodon</taxon>
    </lineage>
</organism>
<evidence type="ECO:0000313" key="14">
    <source>
        <dbReference type="Proteomes" id="UP001166093"/>
    </source>
</evidence>
<keyword evidence="5 11" id="KW-0812">Transmembrane</keyword>
<dbReference type="InterPro" id="IPR044880">
    <property type="entry name" value="NCX_ion-bd_dom_sf"/>
</dbReference>
<feature type="region of interest" description="Disordered" evidence="10">
    <location>
        <begin position="837"/>
        <end position="859"/>
    </location>
</feature>
<feature type="transmembrane region" description="Helical" evidence="11">
    <location>
        <begin position="28"/>
        <end position="49"/>
    </location>
</feature>
<feature type="transmembrane region" description="Helical" evidence="11">
    <location>
        <begin position="444"/>
        <end position="467"/>
    </location>
</feature>
<keyword evidence="14" id="KW-1185">Reference proteome</keyword>
<comment type="caution">
    <text evidence="13">The sequence shown here is derived from an EMBL/GenBank/DDBJ whole genome shotgun (WGS) entry which is preliminary data.</text>
</comment>
<protein>
    <submittedName>
        <fullName evidence="13">NCKX4 protein</fullName>
    </submittedName>
</protein>
<comment type="subcellular location">
    <subcellularLocation>
        <location evidence="1">Membrane</location>
        <topology evidence="1">Multi-pass membrane protein</topology>
    </subcellularLocation>
</comment>
<feature type="transmembrane region" description="Helical" evidence="11">
    <location>
        <begin position="479"/>
        <end position="502"/>
    </location>
</feature>
<dbReference type="EMBL" id="JAAWVQ010168218">
    <property type="protein sequence ID" value="MBN3287695.1"/>
    <property type="molecule type" value="Genomic_DNA"/>
</dbReference>
<evidence type="ECO:0000256" key="5">
    <source>
        <dbReference type="ARBA" id="ARBA00022692"/>
    </source>
</evidence>
<dbReference type="Proteomes" id="UP001166093">
    <property type="component" value="Unassembled WGS sequence"/>
</dbReference>
<dbReference type="Pfam" id="PF23268">
    <property type="entry name" value="RIN1"/>
    <property type="match status" value="1"/>
</dbReference>
<feature type="compositionally biased region" description="Polar residues" evidence="10">
    <location>
        <begin position="837"/>
        <end position="846"/>
    </location>
</feature>
<evidence type="ECO:0000256" key="10">
    <source>
        <dbReference type="SAM" id="MobiDB-lite"/>
    </source>
</evidence>
<evidence type="ECO:0000256" key="2">
    <source>
        <dbReference type="ARBA" id="ARBA00005364"/>
    </source>
</evidence>
<feature type="transmembrane region" description="Helical" evidence="11">
    <location>
        <begin position="188"/>
        <end position="212"/>
    </location>
</feature>
<evidence type="ECO:0000256" key="3">
    <source>
        <dbReference type="ARBA" id="ARBA00022449"/>
    </source>
</evidence>
<evidence type="ECO:0000256" key="6">
    <source>
        <dbReference type="ARBA" id="ARBA00022989"/>
    </source>
</evidence>
<dbReference type="PANTHER" id="PTHR10846">
    <property type="entry name" value="SODIUM/POTASSIUM/CALCIUM EXCHANGER"/>
    <property type="match status" value="1"/>
</dbReference>
<dbReference type="Gene3D" id="1.20.1420.30">
    <property type="entry name" value="NCX, central ion-binding region"/>
    <property type="match status" value="2"/>
</dbReference>
<dbReference type="InterPro" id="IPR004837">
    <property type="entry name" value="NaCa_Exmemb"/>
</dbReference>
<dbReference type="InterPro" id="IPR036259">
    <property type="entry name" value="MFS_trans_sf"/>
</dbReference>
<evidence type="ECO:0000256" key="11">
    <source>
        <dbReference type="SAM" id="Phobius"/>
    </source>
</evidence>
<dbReference type="Pfam" id="PF01699">
    <property type="entry name" value="Na_Ca_ex"/>
    <property type="match status" value="2"/>
</dbReference>
<keyword evidence="4" id="KW-0106">Calcium</keyword>
<evidence type="ECO:0000256" key="9">
    <source>
        <dbReference type="PROSITE-ProRule" id="PRU00191"/>
    </source>
</evidence>
<comment type="similarity">
    <text evidence="2">Belongs to the Ca(2+):cation antiporter (CaCA) (TC 2.A.19) family. SLC24A subfamily.</text>
</comment>
<evidence type="ECO:0000259" key="12">
    <source>
        <dbReference type="PROSITE" id="PS50001"/>
    </source>
</evidence>
<keyword evidence="4" id="KW-0813">Transport</keyword>
<feature type="domain" description="SH2" evidence="12">
    <location>
        <begin position="649"/>
        <end position="743"/>
    </location>
</feature>
<feature type="transmembrane region" description="Helical" evidence="11">
    <location>
        <begin position="550"/>
        <end position="570"/>
    </location>
</feature>
<dbReference type="NCBIfam" id="TIGR00367">
    <property type="entry name" value="calcium/sodium antiporter"/>
    <property type="match status" value="1"/>
</dbReference>
<keyword evidence="6 11" id="KW-1133">Transmembrane helix</keyword>
<dbReference type="SUPFAM" id="SSF55550">
    <property type="entry name" value="SH2 domain"/>
    <property type="match status" value="1"/>
</dbReference>
<feature type="non-terminal residue" evidence="13">
    <location>
        <position position="1"/>
    </location>
</feature>
<feature type="region of interest" description="Disordered" evidence="10">
    <location>
        <begin position="1077"/>
        <end position="1105"/>
    </location>
</feature>
<dbReference type="InterPro" id="IPR037191">
    <property type="entry name" value="VPS9_dom_sf"/>
</dbReference>
<dbReference type="Gene3D" id="3.30.505.10">
    <property type="entry name" value="SH2 domain"/>
    <property type="match status" value="1"/>
</dbReference>
<reference evidence="13" key="1">
    <citation type="journal article" date="2021" name="Cell">
        <title>Tracing the genetic footprints of vertebrate landing in non-teleost ray-finned fishes.</title>
        <authorList>
            <person name="Bi X."/>
            <person name="Wang K."/>
            <person name="Yang L."/>
            <person name="Pan H."/>
            <person name="Jiang H."/>
            <person name="Wei Q."/>
            <person name="Fang M."/>
            <person name="Yu H."/>
            <person name="Zhu C."/>
            <person name="Cai Y."/>
            <person name="He Y."/>
            <person name="Gan X."/>
            <person name="Zeng H."/>
            <person name="Yu D."/>
            <person name="Zhu Y."/>
            <person name="Jiang H."/>
            <person name="Qiu Q."/>
            <person name="Yang H."/>
            <person name="Zhang Y.E."/>
            <person name="Wang W."/>
            <person name="Zhu M."/>
            <person name="He S."/>
            <person name="Zhang G."/>
        </authorList>
    </citation>
    <scope>NUCLEOTIDE SEQUENCE</scope>
    <source>
        <strain evidence="13">Pddl_001</strain>
    </source>
</reference>
<dbReference type="InterPro" id="IPR000980">
    <property type="entry name" value="SH2"/>
</dbReference>
<feature type="transmembrane region" description="Helical" evidence="11">
    <location>
        <begin position="153"/>
        <end position="176"/>
    </location>
</feature>
<keyword evidence="4" id="KW-0109">Calcium transport</keyword>
<evidence type="ECO:0000256" key="1">
    <source>
        <dbReference type="ARBA" id="ARBA00004141"/>
    </source>
</evidence>